<dbReference type="RefSeq" id="WP_153469143.1">
    <property type="nucleotide sequence ID" value="NZ_QYAZ01000001.1"/>
</dbReference>
<dbReference type="EMBL" id="QYAZ01000001">
    <property type="protein sequence ID" value="KAB8123835.1"/>
    <property type="molecule type" value="Genomic_DNA"/>
</dbReference>
<proteinExistence type="predicted"/>
<dbReference type="InterPro" id="IPR036837">
    <property type="entry name" value="Cation_efflux_CTD_sf"/>
</dbReference>
<feature type="transmembrane region" description="Helical" evidence="6">
    <location>
        <begin position="117"/>
        <end position="138"/>
    </location>
</feature>
<dbReference type="SUPFAM" id="SSF161111">
    <property type="entry name" value="Cation efflux protein transmembrane domain-like"/>
    <property type="match status" value="1"/>
</dbReference>
<dbReference type="Gene3D" id="3.30.70.1350">
    <property type="entry name" value="Cation efflux protein, cytoplasmic domain"/>
    <property type="match status" value="1"/>
</dbReference>
<accession>A0ABQ6VW25</accession>
<dbReference type="PANTHER" id="PTHR13414">
    <property type="entry name" value="HUEL-CATION TRANSPORTER"/>
    <property type="match status" value="1"/>
</dbReference>
<dbReference type="Pfam" id="PF01545">
    <property type="entry name" value="Cation_efflux"/>
    <property type="match status" value="1"/>
</dbReference>
<evidence type="ECO:0000256" key="1">
    <source>
        <dbReference type="ARBA" id="ARBA00004141"/>
    </source>
</evidence>
<dbReference type="InterPro" id="IPR027469">
    <property type="entry name" value="Cation_efflux_TMD_sf"/>
</dbReference>
<dbReference type="Gene3D" id="1.20.1510.10">
    <property type="entry name" value="Cation efflux protein transmembrane domain"/>
    <property type="match status" value="1"/>
</dbReference>
<dbReference type="InterPro" id="IPR002524">
    <property type="entry name" value="Cation_efflux"/>
</dbReference>
<evidence type="ECO:0000256" key="2">
    <source>
        <dbReference type="ARBA" id="ARBA00022448"/>
    </source>
</evidence>
<keyword evidence="3 6" id="KW-0812">Transmembrane</keyword>
<evidence type="ECO:0000256" key="6">
    <source>
        <dbReference type="SAM" id="Phobius"/>
    </source>
</evidence>
<keyword evidence="4 6" id="KW-1133">Transmembrane helix</keyword>
<keyword evidence="9" id="KW-1185">Reference proteome</keyword>
<dbReference type="SUPFAM" id="SSF160240">
    <property type="entry name" value="Cation efflux protein cytoplasmic domain-like"/>
    <property type="match status" value="1"/>
</dbReference>
<dbReference type="PANTHER" id="PTHR13414:SF9">
    <property type="entry name" value="PROTON-COUPLED ZINC ANTIPORTER SLC30A9, MITOCHONDRIAL"/>
    <property type="match status" value="1"/>
</dbReference>
<feature type="transmembrane region" description="Helical" evidence="6">
    <location>
        <begin position="77"/>
        <end position="97"/>
    </location>
</feature>
<dbReference type="InterPro" id="IPR040177">
    <property type="entry name" value="SLC30A9"/>
</dbReference>
<evidence type="ECO:0000313" key="9">
    <source>
        <dbReference type="Proteomes" id="UP000427842"/>
    </source>
</evidence>
<dbReference type="InterPro" id="IPR058533">
    <property type="entry name" value="Cation_efflux_TM"/>
</dbReference>
<name>A0ABQ6VW25_9PROT</name>
<feature type="transmembrane region" description="Helical" evidence="6">
    <location>
        <begin position="12"/>
        <end position="31"/>
    </location>
</feature>
<comment type="subcellular location">
    <subcellularLocation>
        <location evidence="1">Membrane</location>
        <topology evidence="1">Multi-pass membrane protein</topology>
    </subcellularLocation>
</comment>
<evidence type="ECO:0000313" key="8">
    <source>
        <dbReference type="EMBL" id="KAB8123835.1"/>
    </source>
</evidence>
<feature type="transmembrane region" description="Helical" evidence="6">
    <location>
        <begin position="195"/>
        <end position="212"/>
    </location>
</feature>
<comment type="caution">
    <text evidence="8">The sequence shown here is derived from an EMBL/GenBank/DDBJ whole genome shotgun (WGS) entry which is preliminary data.</text>
</comment>
<dbReference type="Proteomes" id="UP000427842">
    <property type="component" value="Unassembled WGS sequence"/>
</dbReference>
<evidence type="ECO:0000256" key="3">
    <source>
        <dbReference type="ARBA" id="ARBA00022692"/>
    </source>
</evidence>
<evidence type="ECO:0000256" key="5">
    <source>
        <dbReference type="ARBA" id="ARBA00023136"/>
    </source>
</evidence>
<sequence>MAHSSSSRTVIFAALAGNLLVAATKFGAAFLTGSASMLSEAIHSLIDTGNQGLLLVGMRRAIRPASAMHPFGYGLELYFWTFVVALLIFGLGAGVSLYEGIIHIIHPQPVSHVLVNYAVLVASIVFEGSVWLLALRAFRKEGKGRRGWVEAVQMSKDPTVFTVLFEDTAALSGLAVALLGNILSEVLDMPVLDGVASIVIACILAVTAAFLARESQSLLTGEGVAPEVLAALRRMALAAQGGERLNEIRSMHFGPRDVLVVISLDFRNDLTAGQVEIVVSALERQIKQAYPEVTRVFIEAQDSHAQPTSATIPAATEGVPTP</sequence>
<feature type="transmembrane region" description="Helical" evidence="6">
    <location>
        <begin position="159"/>
        <end position="183"/>
    </location>
</feature>
<evidence type="ECO:0000256" key="4">
    <source>
        <dbReference type="ARBA" id="ARBA00022989"/>
    </source>
</evidence>
<gene>
    <name evidence="8" type="ORF">D3W54_06040</name>
</gene>
<evidence type="ECO:0000259" key="7">
    <source>
        <dbReference type="Pfam" id="PF01545"/>
    </source>
</evidence>
<reference evidence="8 9" key="1">
    <citation type="submission" date="2018-09" db="EMBL/GenBank/DDBJ databases">
        <title>Genome sequence and characterization of the bcs clusters for the production of nanocellulose from the low pH resistant strain Komagataeibacter medellinensis ID13488.</title>
        <authorList>
            <person name="Hernandez-Arriaga A.M."/>
            <person name="Del Cerro C."/>
            <person name="Urbina L."/>
            <person name="Eceiza A."/>
            <person name="Retegi A."/>
            <person name="Prieto M.A."/>
        </authorList>
    </citation>
    <scope>NUCLEOTIDE SEQUENCE [LARGE SCALE GENOMIC DNA]</scope>
    <source>
        <strain evidence="8 9">ID13488</strain>
    </source>
</reference>
<dbReference type="NCBIfam" id="TIGR01297">
    <property type="entry name" value="CDF"/>
    <property type="match status" value="1"/>
</dbReference>
<keyword evidence="5 6" id="KW-0472">Membrane</keyword>
<feature type="domain" description="Cation efflux protein transmembrane" evidence="7">
    <location>
        <begin position="11"/>
        <end position="219"/>
    </location>
</feature>
<keyword evidence="2" id="KW-0813">Transport</keyword>
<organism evidence="8 9">
    <name type="scientific">Komagataeibacter medellinensis</name>
    <dbReference type="NCBI Taxonomy" id="1177712"/>
    <lineage>
        <taxon>Bacteria</taxon>
        <taxon>Pseudomonadati</taxon>
        <taxon>Pseudomonadota</taxon>
        <taxon>Alphaproteobacteria</taxon>
        <taxon>Acetobacterales</taxon>
        <taxon>Acetobacteraceae</taxon>
        <taxon>Komagataeibacter</taxon>
    </lineage>
</organism>
<protein>
    <submittedName>
        <fullName evidence="8">Cation diffusion facilitator family transporter</fullName>
    </submittedName>
</protein>